<evidence type="ECO:0000313" key="2">
    <source>
        <dbReference type="EMBL" id="CAI9170253.1"/>
    </source>
</evidence>
<protein>
    <submittedName>
        <fullName evidence="2">Uncharacterized protein</fullName>
    </submittedName>
</protein>
<dbReference type="EMBL" id="OX459939">
    <property type="protein sequence ID" value="CAI9170253.1"/>
    <property type="molecule type" value="Genomic_DNA"/>
</dbReference>
<reference evidence="2" key="1">
    <citation type="submission" date="2023-04" db="EMBL/GenBank/DDBJ databases">
        <authorList>
            <consortium name="ELIXIR-Norway"/>
        </authorList>
    </citation>
    <scope>NUCLEOTIDE SEQUENCE [LARGE SCALE GENOMIC DNA]</scope>
</reference>
<gene>
    <name evidence="2" type="ORF">MRATA1EN1_LOCUS19215</name>
</gene>
<keyword evidence="3" id="KW-1185">Reference proteome</keyword>
<evidence type="ECO:0000256" key="1">
    <source>
        <dbReference type="SAM" id="MobiDB-lite"/>
    </source>
</evidence>
<proteinExistence type="predicted"/>
<sequence length="204" mass="21386">MTGPGPFFRTQSRPRFPPGSRRALTLAKGCGQTGMVLRIRERPLFPGTLTAGWQLPLIQGSYSGGRGIPEGAGEDRKPSLGEDGNLARVGLRAWPRSPGKLDLGGGQPHPPEASPGPRLQPSGAPYSPCWRPSAPLARCSFLARGFEPFLQGASSGRDCEPGWSGQAAGAGKTRAGGLRSRIGEGGTRSAALASLPQRRRENPA</sequence>
<accession>A0ABN8ZCB8</accession>
<name>A0ABN8ZCB8_RANTA</name>
<evidence type="ECO:0000313" key="3">
    <source>
        <dbReference type="Proteomes" id="UP001176941"/>
    </source>
</evidence>
<feature type="region of interest" description="Disordered" evidence="1">
    <location>
        <begin position="62"/>
        <end position="127"/>
    </location>
</feature>
<dbReference type="Proteomes" id="UP001176941">
    <property type="component" value="Chromosome 3"/>
</dbReference>
<organism evidence="2 3">
    <name type="scientific">Rangifer tarandus platyrhynchus</name>
    <name type="common">Svalbard reindeer</name>
    <dbReference type="NCBI Taxonomy" id="3082113"/>
    <lineage>
        <taxon>Eukaryota</taxon>
        <taxon>Metazoa</taxon>
        <taxon>Chordata</taxon>
        <taxon>Craniata</taxon>
        <taxon>Vertebrata</taxon>
        <taxon>Euteleostomi</taxon>
        <taxon>Mammalia</taxon>
        <taxon>Eutheria</taxon>
        <taxon>Laurasiatheria</taxon>
        <taxon>Artiodactyla</taxon>
        <taxon>Ruminantia</taxon>
        <taxon>Pecora</taxon>
        <taxon>Cervidae</taxon>
        <taxon>Odocoileinae</taxon>
        <taxon>Rangifer</taxon>
    </lineage>
</organism>
<feature type="region of interest" description="Disordered" evidence="1">
    <location>
        <begin position="1"/>
        <end position="20"/>
    </location>
</feature>
<feature type="region of interest" description="Disordered" evidence="1">
    <location>
        <begin position="151"/>
        <end position="204"/>
    </location>
</feature>